<dbReference type="SUPFAM" id="SSF81296">
    <property type="entry name" value="E set domains"/>
    <property type="match status" value="1"/>
</dbReference>
<dbReference type="InterPro" id="IPR013783">
    <property type="entry name" value="Ig-like_fold"/>
</dbReference>
<name>A0A553JV21_SHEHA</name>
<feature type="region of interest" description="Disordered" evidence="1">
    <location>
        <begin position="278"/>
        <end position="311"/>
    </location>
</feature>
<reference evidence="4" key="1">
    <citation type="submission" date="2019-07" db="EMBL/GenBank/DDBJ databases">
        <title>Shewanella sp. YLB-08 draft genomic sequence.</title>
        <authorList>
            <person name="Yu L."/>
        </authorList>
    </citation>
    <scope>NUCLEOTIDE SEQUENCE [LARGE SCALE GENOMIC DNA]</scope>
    <source>
        <strain evidence="4">JCM 20706</strain>
    </source>
</reference>
<gene>
    <name evidence="3" type="ORF">FN961_01345</name>
</gene>
<keyword evidence="4" id="KW-1185">Reference proteome</keyword>
<dbReference type="Proteomes" id="UP000318126">
    <property type="component" value="Unassembled WGS sequence"/>
</dbReference>
<dbReference type="OrthoDB" id="6242884at2"/>
<evidence type="ECO:0000256" key="2">
    <source>
        <dbReference type="SAM" id="SignalP"/>
    </source>
</evidence>
<dbReference type="RefSeq" id="WP_143562745.1">
    <property type="nucleotide sequence ID" value="NZ_BMPL01000001.1"/>
</dbReference>
<feature type="region of interest" description="Disordered" evidence="1">
    <location>
        <begin position="695"/>
        <end position="720"/>
    </location>
</feature>
<evidence type="ECO:0000256" key="1">
    <source>
        <dbReference type="SAM" id="MobiDB-lite"/>
    </source>
</evidence>
<feature type="region of interest" description="Disordered" evidence="1">
    <location>
        <begin position="29"/>
        <end position="78"/>
    </location>
</feature>
<feature type="compositionally biased region" description="Pro residues" evidence="1">
    <location>
        <begin position="42"/>
        <end position="55"/>
    </location>
</feature>
<evidence type="ECO:0000313" key="4">
    <source>
        <dbReference type="Proteomes" id="UP000318126"/>
    </source>
</evidence>
<dbReference type="InterPro" id="IPR014756">
    <property type="entry name" value="Ig_E-set"/>
</dbReference>
<feature type="compositionally biased region" description="Basic and acidic residues" evidence="1">
    <location>
        <begin position="286"/>
        <end position="299"/>
    </location>
</feature>
<dbReference type="PROSITE" id="PS51257">
    <property type="entry name" value="PROKAR_LIPOPROTEIN"/>
    <property type="match status" value="1"/>
</dbReference>
<organism evidence="3 4">
    <name type="scientific">Shewanella hanedai</name>
    <name type="common">Alteromonas hanedai</name>
    <dbReference type="NCBI Taxonomy" id="25"/>
    <lineage>
        <taxon>Bacteria</taxon>
        <taxon>Pseudomonadati</taxon>
        <taxon>Pseudomonadota</taxon>
        <taxon>Gammaproteobacteria</taxon>
        <taxon>Alteromonadales</taxon>
        <taxon>Shewanellaceae</taxon>
        <taxon>Shewanella</taxon>
    </lineage>
</organism>
<feature type="chain" id="PRO_5021786853" description="IPT/TIG domain-containing protein" evidence="2">
    <location>
        <begin position="26"/>
        <end position="1353"/>
    </location>
</feature>
<evidence type="ECO:0000313" key="3">
    <source>
        <dbReference type="EMBL" id="TRY16299.1"/>
    </source>
</evidence>
<evidence type="ECO:0008006" key="5">
    <source>
        <dbReference type="Google" id="ProtNLM"/>
    </source>
</evidence>
<keyword evidence="2" id="KW-0732">Signal</keyword>
<comment type="caution">
    <text evidence="3">The sequence shown here is derived from an EMBL/GenBank/DDBJ whole genome shotgun (WGS) entry which is preliminary data.</text>
</comment>
<dbReference type="Gene3D" id="2.60.40.10">
    <property type="entry name" value="Immunoglobulins"/>
    <property type="match status" value="1"/>
</dbReference>
<proteinExistence type="predicted"/>
<sequence>MKYNTLKLTQKLWLATLLAATLGLAGCNSELEEGEGTDPEVPTDPTPPTPPPTPDPDPDPTDPIDLAGTWANRDEDGDGVLDEFDGYPFDLEKQSIDLITEVEPNDNPSIATTVGLKPPFAVSGAISQKSDNGDLFSFNADEAQFYTLILKYQDPDFKPNIYFSDKNGNALNFGVIDIDPALKAIAINVEILDDGLHHIGINDINFDGKESFTYHAEIFEDQDGDAIDDVREIALEINNLTHDTDSDTIADTEEFLYPLYSDQISFNPDNDALPNWLDTDSDGDGLSDRIEGSDDRDNDGIGNFLDDDSDGNTILDVQEYGNDASQPTDTDFDTTPDYLDLDDDNDGLLDIYDQQRLVDITENQDVLTGAPYVTHNNIPTNFLREDDLLQIAIDESLSAGQHYLVFKRKGLEPINLPISVFNGVAKANVPANTSSVFISDGINKTNSRNITLHPKNSPVISASGALLLKEDAQNQLVGADFSDDMTITANGIALEIVSNTGSTLTVKTPNTLTDGELQVNNAIGQSNAVTYYVTKQIAVQLVEVGDIDSDDLNIETLLGSTYSLNASNNTQVEHFKNQLTPVTSFFDSQDAHNGKIYLSGYILPQETNFTLDTNSTSFRYILDFIGVNKIPKEQLNTFKETIVTYPEFEDIHTYLTSLLEQSPVALDKLSSETTNLLINKSNAIFSKYSNNKSFTANSKKPRQLQSETVQNQQQSSNNIKPTIVSYGTDHFDYSLDATNFLDNWLPSDPSCPDNGDINDDQKSKLSYDGCVELKNRTKLYLSTMIIPLGEDGEYDPAQLDSPLRKHIKNGWDGNILGPQAGTFLGLEFWSKDQYYNECPYQNCLYQVIAPGVGAPLGPSPFTHNGSSDYDRAITQARKSIAIRTIVDGILLKFFDLILTGIGYEPKGFDPVVITKLVIQFSPKLIEEAEKLYDDEDITNEDIGNFVKEIAIEFYKNEVELLADPANAGKLGPITKAVLQELGVSPQDIAVMAAGAALRKWTPFVGQIEAIITGAQVADILIDQVKTIKDMAFVPIKSDFTVTWGLTIVDIEPSIMKAEAVDKPLSIIGTGFGINERWYWFDEEPITYLKDEGASSLEVQRVHDTVSPEGTLLEITVPGTLLATAVGPIAVRVEHRGEEANSPVKIQIGDGLEIARLKANTGQPGDTIIIEGIGFHTLKSKNRVTFAGKDGLRVVASVRKSEAGKLTVTVPNNVITGEVTVEVNNEVSNGLVFTIPFILDITFGDNGNFNDDIFKLVVDDKVITDGSSPQRKVGPISVPLNAGSHTVKLVGIRAEDEIGTYYILFEGNVISVGGDALEGRDLLKDSVKTFQVEVGPTNLKVTSKINPLNALQHE</sequence>
<accession>A0A553JV21</accession>
<feature type="signal peptide" evidence="2">
    <location>
        <begin position="1"/>
        <end position="25"/>
    </location>
</feature>
<dbReference type="EMBL" id="VKGK01000001">
    <property type="protein sequence ID" value="TRY16299.1"/>
    <property type="molecule type" value="Genomic_DNA"/>
</dbReference>
<protein>
    <recommendedName>
        <fullName evidence="5">IPT/TIG domain-containing protein</fullName>
    </recommendedName>
</protein>